<comment type="caution">
    <text evidence="2">The sequence shown here is derived from an EMBL/GenBank/DDBJ whole genome shotgun (WGS) entry which is preliminary data.</text>
</comment>
<name>A0ABW0KRM4_9BACT</name>
<dbReference type="EMBL" id="JBHSMQ010000005">
    <property type="protein sequence ID" value="MFC5456093.1"/>
    <property type="molecule type" value="Genomic_DNA"/>
</dbReference>
<evidence type="ECO:0000256" key="1">
    <source>
        <dbReference type="SAM" id="SignalP"/>
    </source>
</evidence>
<feature type="signal peptide" evidence="1">
    <location>
        <begin position="1"/>
        <end position="24"/>
    </location>
</feature>
<dbReference type="Proteomes" id="UP001596052">
    <property type="component" value="Unassembled WGS sequence"/>
</dbReference>
<sequence length="271" mass="30385">MKATRFIKYFSVLVLVLSSLEGCAEVPATSTSPGTRLSPGQMDRVGQRIWQNECGGTLAGLTSWNGGEGFASLGIGHFIWYPQGYNDRFSESFPPLMSFLEARGIATPAWARGACPWPTKAAFDADRNGERQKELRKILSNTVRQQTEFIIIRMEAALPKMLAQSKKPARVQQAFEGLKQTPEGTFCLIDYVNFKGEGTSPTERYHNEGWGLLQVLEDMPQAKTTSQLPGEFAAAAKRVLSRRVENAPPDRREQRWLAGWHNRCDSYRRPL</sequence>
<reference evidence="3" key="1">
    <citation type="journal article" date="2019" name="Int. J. Syst. Evol. Microbiol.">
        <title>The Global Catalogue of Microorganisms (GCM) 10K type strain sequencing project: providing services to taxonomists for standard genome sequencing and annotation.</title>
        <authorList>
            <consortium name="The Broad Institute Genomics Platform"/>
            <consortium name="The Broad Institute Genome Sequencing Center for Infectious Disease"/>
            <person name="Wu L."/>
            <person name="Ma J."/>
        </authorList>
    </citation>
    <scope>NUCLEOTIDE SEQUENCE [LARGE SCALE GENOMIC DNA]</scope>
    <source>
        <strain evidence="3">CGMCC 4.1469</strain>
    </source>
</reference>
<organism evidence="2 3">
    <name type="scientific">Prosthecobacter fluviatilis</name>
    <dbReference type="NCBI Taxonomy" id="445931"/>
    <lineage>
        <taxon>Bacteria</taxon>
        <taxon>Pseudomonadati</taxon>
        <taxon>Verrucomicrobiota</taxon>
        <taxon>Verrucomicrobiia</taxon>
        <taxon>Verrucomicrobiales</taxon>
        <taxon>Verrucomicrobiaceae</taxon>
        <taxon>Prosthecobacter</taxon>
    </lineage>
</organism>
<feature type="chain" id="PRO_5046674613" evidence="1">
    <location>
        <begin position="25"/>
        <end position="271"/>
    </location>
</feature>
<keyword evidence="3" id="KW-1185">Reference proteome</keyword>
<gene>
    <name evidence="2" type="ORF">ACFQDI_14615</name>
</gene>
<keyword evidence="1" id="KW-0732">Signal</keyword>
<protein>
    <submittedName>
        <fullName evidence="2">Uncharacterized protein</fullName>
    </submittedName>
</protein>
<evidence type="ECO:0000313" key="2">
    <source>
        <dbReference type="EMBL" id="MFC5456093.1"/>
    </source>
</evidence>
<evidence type="ECO:0000313" key="3">
    <source>
        <dbReference type="Proteomes" id="UP001596052"/>
    </source>
</evidence>
<dbReference type="RefSeq" id="WP_377167999.1">
    <property type="nucleotide sequence ID" value="NZ_JBHSMQ010000005.1"/>
</dbReference>
<proteinExistence type="predicted"/>
<accession>A0ABW0KRM4</accession>